<reference evidence="3" key="1">
    <citation type="journal article" date="2023" name="Commun. Biol.">
        <title>Genome analysis of Parmales, the sister group of diatoms, reveals the evolutionary specialization of diatoms from phago-mixotrophs to photoautotrophs.</title>
        <authorList>
            <person name="Ban H."/>
            <person name="Sato S."/>
            <person name="Yoshikawa S."/>
            <person name="Yamada K."/>
            <person name="Nakamura Y."/>
            <person name="Ichinomiya M."/>
            <person name="Sato N."/>
            <person name="Blanc-Mathieu R."/>
            <person name="Endo H."/>
            <person name="Kuwata A."/>
            <person name="Ogata H."/>
        </authorList>
    </citation>
    <scope>NUCLEOTIDE SEQUENCE [LARGE SCALE GENOMIC DNA]</scope>
</reference>
<organism evidence="2 3">
    <name type="scientific">Triparma columacea</name>
    <dbReference type="NCBI Taxonomy" id="722753"/>
    <lineage>
        <taxon>Eukaryota</taxon>
        <taxon>Sar</taxon>
        <taxon>Stramenopiles</taxon>
        <taxon>Ochrophyta</taxon>
        <taxon>Bolidophyceae</taxon>
        <taxon>Parmales</taxon>
        <taxon>Triparmaceae</taxon>
        <taxon>Triparma</taxon>
    </lineage>
</organism>
<dbReference type="OrthoDB" id="203830at2759"/>
<protein>
    <submittedName>
        <fullName evidence="2">Uncharacterized protein</fullName>
    </submittedName>
</protein>
<feature type="chain" id="PRO_5040856121" evidence="1">
    <location>
        <begin position="22"/>
        <end position="193"/>
    </location>
</feature>
<evidence type="ECO:0000256" key="1">
    <source>
        <dbReference type="SAM" id="SignalP"/>
    </source>
</evidence>
<dbReference type="Proteomes" id="UP001165065">
    <property type="component" value="Unassembled WGS sequence"/>
</dbReference>
<gene>
    <name evidence="2" type="ORF">TrCOL_g13486</name>
</gene>
<accession>A0A9W7FY69</accession>
<evidence type="ECO:0000313" key="2">
    <source>
        <dbReference type="EMBL" id="GMI22499.1"/>
    </source>
</evidence>
<keyword evidence="1" id="KW-0732">Signal</keyword>
<keyword evidence="3" id="KW-1185">Reference proteome</keyword>
<name>A0A9W7FY69_9STRA</name>
<proteinExistence type="predicted"/>
<dbReference type="EMBL" id="BRYA01000549">
    <property type="protein sequence ID" value="GMI22499.1"/>
    <property type="molecule type" value="Genomic_DNA"/>
</dbReference>
<dbReference type="AlphaFoldDB" id="A0A9W7FY69"/>
<sequence length="193" mass="21783">MFNHDVLMFTGVFILLQFVTARCQHGSPSCPCIDVPTWPTNLGRRADNTTCMLTLFGDEIQCLNSSYGIGSCRTWDLGMNKNCPGLDYCVESWCYVDPVVCMGSKFLMRSTDVILEGEGAYYSYETCGGEDEAWQENKNEVVMKGKTFRVGVPAASYPLHYLEHKITGEKYDSGPWPLATDLDIYMSKYYAYI</sequence>
<evidence type="ECO:0000313" key="3">
    <source>
        <dbReference type="Proteomes" id="UP001165065"/>
    </source>
</evidence>
<comment type="caution">
    <text evidence="2">The sequence shown here is derived from an EMBL/GenBank/DDBJ whole genome shotgun (WGS) entry which is preliminary data.</text>
</comment>
<feature type="signal peptide" evidence="1">
    <location>
        <begin position="1"/>
        <end position="21"/>
    </location>
</feature>